<gene>
    <name evidence="1" type="ORF">TorRG33x02_212710</name>
</gene>
<organism evidence="1 2">
    <name type="scientific">Trema orientale</name>
    <name type="common">Charcoal tree</name>
    <name type="synonym">Celtis orientalis</name>
    <dbReference type="NCBI Taxonomy" id="63057"/>
    <lineage>
        <taxon>Eukaryota</taxon>
        <taxon>Viridiplantae</taxon>
        <taxon>Streptophyta</taxon>
        <taxon>Embryophyta</taxon>
        <taxon>Tracheophyta</taxon>
        <taxon>Spermatophyta</taxon>
        <taxon>Magnoliopsida</taxon>
        <taxon>eudicotyledons</taxon>
        <taxon>Gunneridae</taxon>
        <taxon>Pentapetalae</taxon>
        <taxon>rosids</taxon>
        <taxon>fabids</taxon>
        <taxon>Rosales</taxon>
        <taxon>Cannabaceae</taxon>
        <taxon>Trema</taxon>
    </lineage>
</organism>
<accession>A0A2P5EBQ4</accession>
<comment type="caution">
    <text evidence="1">The sequence shown here is derived from an EMBL/GenBank/DDBJ whole genome shotgun (WGS) entry which is preliminary data.</text>
</comment>
<evidence type="ECO:0000313" key="2">
    <source>
        <dbReference type="Proteomes" id="UP000237000"/>
    </source>
</evidence>
<evidence type="ECO:0000313" key="1">
    <source>
        <dbReference type="EMBL" id="PON82975.1"/>
    </source>
</evidence>
<keyword evidence="2" id="KW-1185">Reference proteome</keyword>
<reference evidence="2" key="1">
    <citation type="submission" date="2016-06" db="EMBL/GenBank/DDBJ databases">
        <title>Parallel loss of symbiosis genes in relatives of nitrogen-fixing non-legume Parasponia.</title>
        <authorList>
            <person name="Van Velzen R."/>
            <person name="Holmer R."/>
            <person name="Bu F."/>
            <person name="Rutten L."/>
            <person name="Van Zeijl A."/>
            <person name="Liu W."/>
            <person name="Santuari L."/>
            <person name="Cao Q."/>
            <person name="Sharma T."/>
            <person name="Shen D."/>
            <person name="Roswanjaya Y."/>
            <person name="Wardhani T."/>
            <person name="Kalhor M.S."/>
            <person name="Jansen J."/>
            <person name="Van den Hoogen J."/>
            <person name="Gungor B."/>
            <person name="Hartog M."/>
            <person name="Hontelez J."/>
            <person name="Verver J."/>
            <person name="Yang W.-C."/>
            <person name="Schijlen E."/>
            <person name="Repin R."/>
            <person name="Schilthuizen M."/>
            <person name="Schranz E."/>
            <person name="Heidstra R."/>
            <person name="Miyata K."/>
            <person name="Fedorova E."/>
            <person name="Kohlen W."/>
            <person name="Bisseling T."/>
            <person name="Smit S."/>
            <person name="Geurts R."/>
        </authorList>
    </citation>
    <scope>NUCLEOTIDE SEQUENCE [LARGE SCALE GENOMIC DNA]</scope>
    <source>
        <strain evidence="2">cv. RG33-2</strain>
    </source>
</reference>
<dbReference type="InParanoid" id="A0A2P5EBQ4"/>
<sequence length="136" mass="15840">MANPLIPHLQGIGHQITLSLTGTAVRRNLEIPFDESQYLHNTIGMQFRYNRLMLDDGALLFRQRLSFRQPPGIDYEVGSAFLWETWWRPFLELHGLQEQDVITLTYTVAIDAQDDNGDWVYYETLTLNSNLFVDSY</sequence>
<name>A0A2P5EBQ4_TREOI</name>
<dbReference type="EMBL" id="JXTC01000186">
    <property type="protein sequence ID" value="PON82975.1"/>
    <property type="molecule type" value="Genomic_DNA"/>
</dbReference>
<proteinExistence type="predicted"/>
<dbReference type="Proteomes" id="UP000237000">
    <property type="component" value="Unassembled WGS sequence"/>
</dbReference>
<protein>
    <submittedName>
        <fullName evidence="1">Uncharacterized protein</fullName>
    </submittedName>
</protein>
<dbReference type="AlphaFoldDB" id="A0A2P5EBQ4"/>